<dbReference type="STRING" id="239498.AXK60_08555"/>
<proteinExistence type="predicted"/>
<protein>
    <recommendedName>
        <fullName evidence="1">non-specific serine/threonine protein kinase</fullName>
        <ecNumber evidence="1">2.7.11.1</ecNumber>
    </recommendedName>
</protein>
<dbReference type="OrthoDB" id="5622056at2"/>
<dbReference type="PANTHER" id="PTHR43289:SF6">
    <property type="entry name" value="SERINE_THREONINE-PROTEIN KINASE NEKL-3"/>
    <property type="match status" value="1"/>
</dbReference>
<reference evidence="9" key="1">
    <citation type="submission" date="2016-02" db="EMBL/GenBank/DDBJ databases">
        <authorList>
            <person name="Wen L."/>
            <person name="He K."/>
            <person name="Yang H."/>
        </authorList>
    </citation>
    <scope>NUCLEOTIDE SEQUENCE [LARGE SCALE GENOMIC DNA]</scope>
    <source>
        <strain evidence="9">JCM 15929</strain>
    </source>
</reference>
<dbReference type="GO" id="GO:0004674">
    <property type="term" value="F:protein serine/threonine kinase activity"/>
    <property type="evidence" value="ECO:0007669"/>
    <property type="project" value="UniProtKB-KW"/>
</dbReference>
<keyword evidence="5" id="KW-0418">Kinase</keyword>
<feature type="domain" description="Protein kinase" evidence="7">
    <location>
        <begin position="1"/>
        <end position="177"/>
    </location>
</feature>
<sequence>MNAAVTTAAALLAVRGTLSAELVVDIVGAIADQLDSWATEGLVYGTVQSSEIDVLLDGDVLVAAALTGFPSPPEVLRPTVLMANARYIAPELLRGNPFSPSVDQYSLACTAFELMTGTEPFAAGTVAETMARAGRGVVPAADLPGDLGVVLATALAPDPHDRYESAGEFAAALRRAVWDHHAPG</sequence>
<evidence type="ECO:0000256" key="4">
    <source>
        <dbReference type="ARBA" id="ARBA00022741"/>
    </source>
</evidence>
<dbReference type="Proteomes" id="UP000070258">
    <property type="component" value="Unassembled WGS sequence"/>
</dbReference>
<dbReference type="PANTHER" id="PTHR43289">
    <property type="entry name" value="MITOGEN-ACTIVATED PROTEIN KINASE KINASE KINASE 20-RELATED"/>
    <property type="match status" value="1"/>
</dbReference>
<keyword evidence="4" id="KW-0547">Nucleotide-binding</keyword>
<evidence type="ECO:0000256" key="1">
    <source>
        <dbReference type="ARBA" id="ARBA00012513"/>
    </source>
</evidence>
<evidence type="ECO:0000256" key="2">
    <source>
        <dbReference type="ARBA" id="ARBA00022527"/>
    </source>
</evidence>
<dbReference type="Pfam" id="PF00069">
    <property type="entry name" value="Pkinase"/>
    <property type="match status" value="1"/>
</dbReference>
<accession>A0A138AED5</accession>
<dbReference type="EMBL" id="LSRF01000044">
    <property type="protein sequence ID" value="KXP08715.1"/>
    <property type="molecule type" value="Genomic_DNA"/>
</dbReference>
<evidence type="ECO:0000313" key="8">
    <source>
        <dbReference type="EMBL" id="KXP08715.1"/>
    </source>
</evidence>
<dbReference type="InterPro" id="IPR000719">
    <property type="entry name" value="Prot_kinase_dom"/>
</dbReference>
<name>A0A138AED5_9ACTN</name>
<organism evidence="8 9">
    <name type="scientific">Tsukamurella pseudospumae</name>
    <dbReference type="NCBI Taxonomy" id="239498"/>
    <lineage>
        <taxon>Bacteria</taxon>
        <taxon>Bacillati</taxon>
        <taxon>Actinomycetota</taxon>
        <taxon>Actinomycetes</taxon>
        <taxon>Mycobacteriales</taxon>
        <taxon>Tsukamurellaceae</taxon>
        <taxon>Tsukamurella</taxon>
    </lineage>
</organism>
<dbReference type="SUPFAM" id="SSF56112">
    <property type="entry name" value="Protein kinase-like (PK-like)"/>
    <property type="match status" value="1"/>
</dbReference>
<dbReference type="PROSITE" id="PS50011">
    <property type="entry name" value="PROTEIN_KINASE_DOM"/>
    <property type="match status" value="1"/>
</dbReference>
<evidence type="ECO:0000313" key="9">
    <source>
        <dbReference type="Proteomes" id="UP000070258"/>
    </source>
</evidence>
<evidence type="ECO:0000259" key="7">
    <source>
        <dbReference type="PROSITE" id="PS50011"/>
    </source>
</evidence>
<keyword evidence="6" id="KW-0067">ATP-binding</keyword>
<dbReference type="AlphaFoldDB" id="A0A138AED5"/>
<gene>
    <name evidence="8" type="ORF">AXK60_08555</name>
</gene>
<dbReference type="RefSeq" id="WP_068571590.1">
    <property type="nucleotide sequence ID" value="NZ_LSRF01000044.1"/>
</dbReference>
<evidence type="ECO:0000256" key="6">
    <source>
        <dbReference type="ARBA" id="ARBA00022840"/>
    </source>
</evidence>
<evidence type="ECO:0000256" key="3">
    <source>
        <dbReference type="ARBA" id="ARBA00022679"/>
    </source>
</evidence>
<dbReference type="Gene3D" id="1.10.510.10">
    <property type="entry name" value="Transferase(Phosphotransferase) domain 1"/>
    <property type="match status" value="1"/>
</dbReference>
<dbReference type="InterPro" id="IPR011009">
    <property type="entry name" value="Kinase-like_dom_sf"/>
</dbReference>
<dbReference type="GO" id="GO:0005524">
    <property type="term" value="F:ATP binding"/>
    <property type="evidence" value="ECO:0007669"/>
    <property type="project" value="UniProtKB-KW"/>
</dbReference>
<keyword evidence="2" id="KW-0723">Serine/threonine-protein kinase</keyword>
<dbReference type="EC" id="2.7.11.1" evidence="1"/>
<comment type="caution">
    <text evidence="8">The sequence shown here is derived from an EMBL/GenBank/DDBJ whole genome shotgun (WGS) entry which is preliminary data.</text>
</comment>
<evidence type="ECO:0000256" key="5">
    <source>
        <dbReference type="ARBA" id="ARBA00022777"/>
    </source>
</evidence>
<keyword evidence="3" id="KW-0808">Transferase</keyword>